<dbReference type="PANTHER" id="PTHR46169:SF25">
    <property type="entry name" value="ZINC FINGER BED DOMAIN-CONTAINING PROTEIN 1-LIKE-RELATED"/>
    <property type="match status" value="1"/>
</dbReference>
<feature type="region of interest" description="Disordered" evidence="1">
    <location>
        <begin position="369"/>
        <end position="429"/>
    </location>
</feature>
<evidence type="ECO:0008006" key="4">
    <source>
        <dbReference type="Google" id="ProtNLM"/>
    </source>
</evidence>
<dbReference type="Proteomes" id="UP001529510">
    <property type="component" value="Unassembled WGS sequence"/>
</dbReference>
<sequence length="429" mass="48035">SGHAASSAGSSSAEAIVQPTVQEAFQRQASYGPSSHRAKEINHAIAYCIAKDMIPIYTVAKPGFLKLMKTTVPLYKVPSQKFFSKTELPKMYNSLKEDVGKRIAQGKWYAATTDLWTSSGGSGHPYISFTIHYLTDWKLQSNCLETQFFPEDHTADNISEFFDNCCRTLKIQRVDTAVRSCRHLVQGFSRSWKRRRELRNKQEALNVPQRSLIHDVVTRWGSTQKMLQRFIEQQQAVCAVLATERGAWHLMPKDADIAVIEQVLQILQPLSAFTDALASESRVSLSALRPVLSHIISDILEVKNEDSALTIDLKRVMKSDLESRYSVDAKKVMDLTSFVDPRFKGSFSYDLDATVNCCIEEASKLAEMTTLSEGAAQTEQSSTTPPPHTHTHPHPHPLLKNSSKAWPPCSTKSPPQGSREQRSRRVKAA</sequence>
<feature type="non-terminal residue" evidence="2">
    <location>
        <position position="1"/>
    </location>
</feature>
<gene>
    <name evidence="2" type="ORF">M9458_055462</name>
</gene>
<evidence type="ECO:0000313" key="2">
    <source>
        <dbReference type="EMBL" id="KAL0149228.1"/>
    </source>
</evidence>
<reference evidence="2 3" key="1">
    <citation type="submission" date="2024-05" db="EMBL/GenBank/DDBJ databases">
        <title>Genome sequencing and assembly of Indian major carp, Cirrhinus mrigala (Hamilton, 1822).</title>
        <authorList>
            <person name="Mohindra V."/>
            <person name="Chowdhury L.M."/>
            <person name="Lal K."/>
            <person name="Jena J.K."/>
        </authorList>
    </citation>
    <scope>NUCLEOTIDE SEQUENCE [LARGE SCALE GENOMIC DNA]</scope>
    <source>
        <strain evidence="2">CM1030</strain>
        <tissue evidence="2">Blood</tissue>
    </source>
</reference>
<comment type="caution">
    <text evidence="2">The sequence shown here is derived from an EMBL/GenBank/DDBJ whole genome shotgun (WGS) entry which is preliminary data.</text>
</comment>
<evidence type="ECO:0000256" key="1">
    <source>
        <dbReference type="SAM" id="MobiDB-lite"/>
    </source>
</evidence>
<feature type="compositionally biased region" description="Polar residues" evidence="1">
    <location>
        <begin position="400"/>
        <end position="418"/>
    </location>
</feature>
<evidence type="ECO:0000313" key="3">
    <source>
        <dbReference type="Proteomes" id="UP001529510"/>
    </source>
</evidence>
<dbReference type="AlphaFoldDB" id="A0ABD0MG48"/>
<organism evidence="2 3">
    <name type="scientific">Cirrhinus mrigala</name>
    <name type="common">Mrigala</name>
    <dbReference type="NCBI Taxonomy" id="683832"/>
    <lineage>
        <taxon>Eukaryota</taxon>
        <taxon>Metazoa</taxon>
        <taxon>Chordata</taxon>
        <taxon>Craniata</taxon>
        <taxon>Vertebrata</taxon>
        <taxon>Euteleostomi</taxon>
        <taxon>Actinopterygii</taxon>
        <taxon>Neopterygii</taxon>
        <taxon>Teleostei</taxon>
        <taxon>Ostariophysi</taxon>
        <taxon>Cypriniformes</taxon>
        <taxon>Cyprinidae</taxon>
        <taxon>Labeoninae</taxon>
        <taxon>Labeonini</taxon>
        <taxon>Cirrhinus</taxon>
    </lineage>
</organism>
<feature type="compositionally biased region" description="Polar residues" evidence="1">
    <location>
        <begin position="369"/>
        <end position="382"/>
    </location>
</feature>
<name>A0ABD0MG48_CIRMR</name>
<dbReference type="SUPFAM" id="SSF140996">
    <property type="entry name" value="Hermes dimerisation domain"/>
    <property type="match status" value="1"/>
</dbReference>
<proteinExistence type="predicted"/>
<dbReference type="SUPFAM" id="SSF53098">
    <property type="entry name" value="Ribonuclease H-like"/>
    <property type="match status" value="1"/>
</dbReference>
<protein>
    <recommendedName>
        <fullName evidence="4">Zinc finger BED domain-containing protein 1</fullName>
    </recommendedName>
</protein>
<dbReference type="EMBL" id="JAMKFB020000485">
    <property type="protein sequence ID" value="KAL0149228.1"/>
    <property type="molecule type" value="Genomic_DNA"/>
</dbReference>
<accession>A0ABD0MG48</accession>
<dbReference type="InterPro" id="IPR052717">
    <property type="entry name" value="Vacuolar_transposase_reg"/>
</dbReference>
<dbReference type="InterPro" id="IPR012337">
    <property type="entry name" value="RNaseH-like_sf"/>
</dbReference>
<dbReference type="PANTHER" id="PTHR46169">
    <property type="entry name" value="DNA REPLICATION-RELATED ELEMENT FACTOR, ISOFORM A"/>
    <property type="match status" value="1"/>
</dbReference>
<keyword evidence="3" id="KW-1185">Reference proteome</keyword>